<sequence>MASSRMSVRELVGPVLIFIGALFVVAAIAMPLYLVGQFQKTPMDTDYTTVSTSQRTDGSSGSQALPAQILNRCSLTSSKPEVSPANLTRQQRVVVVKPANSDRVTFQAGTSVRINQVQISGETVTPSSDSTSGGGCLGALLSATKDRVTTNRTTGAPALSGGGSSEVQLDSSDKTVTIPDRRGLQYRFPFDTDKGKNYIYFDLASRTTSPLKYVDSTEINGVSVDHFSQEVPEANLASLKDANGGVPQGTQLTQSASWYGGFPGIDGKQVLPADLYRKTTRDLYVDPTTGTIVNDRERVQEYFKISGISDDAPDALKNFSLTNLDATFAYDQKTQEQRAADAKDLASPIKLWGRWMPIVFGILGVLALAAGIVLLLRGPRRTPATAGGEDPYYPVATQDTDAGTVGTRDDSANFRGSDTYGGSDDATSAFPDLRKRGGGAAGAGATDDDATQNIPRVTGDEPHGWSEPDENGPGSAETRRDDDPWRGPAT</sequence>
<feature type="compositionally biased region" description="Basic and acidic residues" evidence="1">
    <location>
        <begin position="477"/>
        <end position="490"/>
    </location>
</feature>
<keyword evidence="2" id="KW-1133">Transmembrane helix</keyword>
<feature type="region of interest" description="Disordered" evidence="1">
    <location>
        <begin position="148"/>
        <end position="172"/>
    </location>
</feature>
<dbReference type="Proteomes" id="UP001432128">
    <property type="component" value="Chromosome"/>
</dbReference>
<name>A0AAU4JWU4_9NOCA</name>
<evidence type="ECO:0000313" key="3">
    <source>
        <dbReference type="EMBL" id="WUM18246.1"/>
    </source>
</evidence>
<feature type="transmembrane region" description="Helical" evidence="2">
    <location>
        <begin position="12"/>
        <end position="34"/>
    </location>
</feature>
<protein>
    <submittedName>
        <fullName evidence="3">DUF3068 domain-containing protein</fullName>
    </submittedName>
</protein>
<keyword evidence="4" id="KW-1185">Reference proteome</keyword>
<feature type="region of interest" description="Disordered" evidence="1">
    <location>
        <begin position="383"/>
        <end position="490"/>
    </location>
</feature>
<dbReference type="EMBL" id="CP108021">
    <property type="protein sequence ID" value="WUM18246.1"/>
    <property type="molecule type" value="Genomic_DNA"/>
</dbReference>
<dbReference type="InterPro" id="IPR021424">
    <property type="entry name" value="PorA"/>
</dbReference>
<feature type="transmembrane region" description="Helical" evidence="2">
    <location>
        <begin position="355"/>
        <end position="376"/>
    </location>
</feature>
<reference evidence="3 4" key="1">
    <citation type="submission" date="2022-10" db="EMBL/GenBank/DDBJ databases">
        <title>The complete genomes of actinobacterial strains from the NBC collection.</title>
        <authorList>
            <person name="Joergensen T.S."/>
            <person name="Alvarez Arevalo M."/>
            <person name="Sterndorff E.B."/>
            <person name="Faurdal D."/>
            <person name="Vuksanovic O."/>
            <person name="Mourched A.-S."/>
            <person name="Charusanti P."/>
            <person name="Shaw S."/>
            <person name="Blin K."/>
            <person name="Weber T."/>
        </authorList>
    </citation>
    <scope>NUCLEOTIDE SEQUENCE [LARGE SCALE GENOMIC DNA]</scope>
    <source>
        <strain evidence="3 4">NBC_00319</strain>
    </source>
</reference>
<dbReference type="Pfam" id="PF11271">
    <property type="entry name" value="PorA"/>
    <property type="match status" value="1"/>
</dbReference>
<dbReference type="AlphaFoldDB" id="A0AAU4JWU4"/>
<keyword evidence="2" id="KW-0812">Transmembrane</keyword>
<dbReference type="KEGG" id="whr:OG579_10770"/>
<dbReference type="RefSeq" id="WP_328855930.1">
    <property type="nucleotide sequence ID" value="NZ_CP108021.1"/>
</dbReference>
<organism evidence="3 4">
    <name type="scientific">Williamsia herbipolensis</name>
    <dbReference type="NCBI Taxonomy" id="1603258"/>
    <lineage>
        <taxon>Bacteria</taxon>
        <taxon>Bacillati</taxon>
        <taxon>Actinomycetota</taxon>
        <taxon>Actinomycetes</taxon>
        <taxon>Mycobacteriales</taxon>
        <taxon>Nocardiaceae</taxon>
        <taxon>Williamsia</taxon>
    </lineage>
</organism>
<gene>
    <name evidence="3" type="ORF">OG579_10770</name>
</gene>
<proteinExistence type="predicted"/>
<keyword evidence="2" id="KW-0472">Membrane</keyword>
<evidence type="ECO:0000313" key="4">
    <source>
        <dbReference type="Proteomes" id="UP001432128"/>
    </source>
</evidence>
<accession>A0AAU4JWU4</accession>
<evidence type="ECO:0000256" key="1">
    <source>
        <dbReference type="SAM" id="MobiDB-lite"/>
    </source>
</evidence>
<evidence type="ECO:0000256" key="2">
    <source>
        <dbReference type="SAM" id="Phobius"/>
    </source>
</evidence>